<protein>
    <submittedName>
        <fullName evidence="2">Uncharacterized protein</fullName>
    </submittedName>
</protein>
<accession>A0ABV6P0X7</accession>
<evidence type="ECO:0000313" key="3">
    <source>
        <dbReference type="Proteomes" id="UP001589894"/>
    </source>
</evidence>
<comment type="caution">
    <text evidence="2">The sequence shown here is derived from an EMBL/GenBank/DDBJ whole genome shotgun (WGS) entry which is preliminary data.</text>
</comment>
<gene>
    <name evidence="2" type="ORF">ACFFHU_21305</name>
</gene>
<sequence>MTDNDPRVWRDEERLPLSELDQAIATSPGDGQVDDATGNDAGEESAFGHGPVATDEEHTSSTEPDAQDDSGRDPTDRDRPFRPSTTGRTGPH</sequence>
<name>A0ABV6P0X7_9ACTN</name>
<reference evidence="2 3" key="1">
    <citation type="submission" date="2024-09" db="EMBL/GenBank/DDBJ databases">
        <authorList>
            <person name="Sun Q."/>
            <person name="Mori K."/>
        </authorList>
    </citation>
    <scope>NUCLEOTIDE SEQUENCE [LARGE SCALE GENOMIC DNA]</scope>
    <source>
        <strain evidence="2 3">TBRC 2205</strain>
    </source>
</reference>
<dbReference type="Proteomes" id="UP001589894">
    <property type="component" value="Unassembled WGS sequence"/>
</dbReference>
<keyword evidence="3" id="KW-1185">Reference proteome</keyword>
<dbReference type="EMBL" id="JBHLUE010000017">
    <property type="protein sequence ID" value="MFC0566666.1"/>
    <property type="molecule type" value="Genomic_DNA"/>
</dbReference>
<feature type="compositionally biased region" description="Basic and acidic residues" evidence="1">
    <location>
        <begin position="1"/>
        <end position="16"/>
    </location>
</feature>
<feature type="region of interest" description="Disordered" evidence="1">
    <location>
        <begin position="1"/>
        <end position="92"/>
    </location>
</feature>
<dbReference type="RefSeq" id="WP_377341531.1">
    <property type="nucleotide sequence ID" value="NZ_JBHLUE010000017.1"/>
</dbReference>
<organism evidence="2 3">
    <name type="scientific">Plantactinospora siamensis</name>
    <dbReference type="NCBI Taxonomy" id="555372"/>
    <lineage>
        <taxon>Bacteria</taxon>
        <taxon>Bacillati</taxon>
        <taxon>Actinomycetota</taxon>
        <taxon>Actinomycetes</taxon>
        <taxon>Micromonosporales</taxon>
        <taxon>Micromonosporaceae</taxon>
        <taxon>Plantactinospora</taxon>
    </lineage>
</organism>
<evidence type="ECO:0000313" key="2">
    <source>
        <dbReference type="EMBL" id="MFC0566666.1"/>
    </source>
</evidence>
<proteinExistence type="predicted"/>
<feature type="compositionally biased region" description="Basic and acidic residues" evidence="1">
    <location>
        <begin position="69"/>
        <end position="81"/>
    </location>
</feature>
<evidence type="ECO:0000256" key="1">
    <source>
        <dbReference type="SAM" id="MobiDB-lite"/>
    </source>
</evidence>